<dbReference type="UniPathway" id="UPA00077">
    <property type="reaction ID" value="UER00155"/>
</dbReference>
<proteinExistence type="inferred from homology"/>
<dbReference type="Proteomes" id="UP000252558">
    <property type="component" value="Unassembled WGS sequence"/>
</dbReference>
<dbReference type="GO" id="GO:0046656">
    <property type="term" value="P:folic acid biosynthetic process"/>
    <property type="evidence" value="ECO:0007669"/>
    <property type="project" value="UniProtKB-KW"/>
</dbReference>
<dbReference type="GO" id="GO:0005524">
    <property type="term" value="F:ATP binding"/>
    <property type="evidence" value="ECO:0007669"/>
    <property type="project" value="UniProtKB-KW"/>
</dbReference>
<dbReference type="GO" id="GO:0003848">
    <property type="term" value="F:2-amino-4-hydroxy-6-hydroxymethyldihydropteridine diphosphokinase activity"/>
    <property type="evidence" value="ECO:0007669"/>
    <property type="project" value="UniProtKB-EC"/>
</dbReference>
<dbReference type="RefSeq" id="WP_114337084.1">
    <property type="nucleotide sequence ID" value="NZ_QPID01000002.1"/>
</dbReference>
<dbReference type="Pfam" id="PF01288">
    <property type="entry name" value="HPPK"/>
    <property type="match status" value="1"/>
</dbReference>
<comment type="similarity">
    <text evidence="2">Belongs to the HPPK family.</text>
</comment>
<feature type="domain" description="7,8-dihydro-6-hydroxymethylpterin-pyrophosphokinase" evidence="13">
    <location>
        <begin position="7"/>
        <end position="108"/>
    </location>
</feature>
<evidence type="ECO:0000256" key="7">
    <source>
        <dbReference type="ARBA" id="ARBA00022777"/>
    </source>
</evidence>
<keyword evidence="7 14" id="KW-0418">Kinase</keyword>
<sequence length="165" mass="18200">MSSYYLCSIGSNIDPELHVEQVITELVTRFGRVTLSPFIYTDPVGIASQRRFLNALFWFNTAQPEGAVKAQFNALEKSHGRDRSDSERSVKDRTLDLDIIAVSATPQFEAPSESYLQPIVQSLFADQALPVGVEFAELNVAGLKLGNRATAVDLDPTTRHISISD</sequence>
<evidence type="ECO:0000259" key="13">
    <source>
        <dbReference type="Pfam" id="PF01288"/>
    </source>
</evidence>
<evidence type="ECO:0000256" key="10">
    <source>
        <dbReference type="ARBA" id="ARBA00029409"/>
    </source>
</evidence>
<gene>
    <name evidence="14" type="ORF">DU002_04065</name>
</gene>
<keyword evidence="5" id="KW-0808">Transferase</keyword>
<dbReference type="InterPro" id="IPR035907">
    <property type="entry name" value="Hppk_sf"/>
</dbReference>
<evidence type="ECO:0000256" key="1">
    <source>
        <dbReference type="ARBA" id="ARBA00005051"/>
    </source>
</evidence>
<dbReference type="AlphaFoldDB" id="A0A368NP67"/>
<dbReference type="PANTHER" id="PTHR43071">
    <property type="entry name" value="2-AMINO-4-HYDROXY-6-HYDROXYMETHYLDIHYDROPTERIDINE PYROPHOSPHOKINASE"/>
    <property type="match status" value="1"/>
</dbReference>
<keyword evidence="9" id="KW-0289">Folate biosynthesis</keyword>
<dbReference type="EMBL" id="QPID01000002">
    <property type="protein sequence ID" value="RCU51655.1"/>
    <property type="molecule type" value="Genomic_DNA"/>
</dbReference>
<evidence type="ECO:0000256" key="3">
    <source>
        <dbReference type="ARBA" id="ARBA00013253"/>
    </source>
</evidence>
<protein>
    <recommendedName>
        <fullName evidence="4">2-amino-4-hydroxy-6-hydroxymethyldihydropteridine pyrophosphokinase</fullName>
        <ecNumber evidence="3">2.7.6.3</ecNumber>
    </recommendedName>
    <alternativeName>
        <fullName evidence="11">6-hydroxymethyl-7,8-dihydropterin pyrophosphokinase</fullName>
    </alternativeName>
    <alternativeName>
        <fullName evidence="12">7,8-dihydro-6-hydroxymethylpterin-pyrophosphokinase</fullName>
    </alternativeName>
</protein>
<dbReference type="GO" id="GO:0046654">
    <property type="term" value="P:tetrahydrofolate biosynthetic process"/>
    <property type="evidence" value="ECO:0007669"/>
    <property type="project" value="UniProtKB-UniPathway"/>
</dbReference>
<reference evidence="14 15" key="1">
    <citation type="submission" date="2018-07" db="EMBL/GenBank/DDBJ databases">
        <title>Corallincola holothuriorum sp. nov., a new facultative anaerobe isolated from sea cucumber Apostichopus japonicus.</title>
        <authorList>
            <person name="Xia H."/>
        </authorList>
    </citation>
    <scope>NUCLEOTIDE SEQUENCE [LARGE SCALE GENOMIC DNA]</scope>
    <source>
        <strain evidence="14 15">C4</strain>
    </source>
</reference>
<name>A0A368NP67_9GAMM</name>
<organism evidence="14 15">
    <name type="scientific">Corallincola holothuriorum</name>
    <dbReference type="NCBI Taxonomy" id="2282215"/>
    <lineage>
        <taxon>Bacteria</taxon>
        <taxon>Pseudomonadati</taxon>
        <taxon>Pseudomonadota</taxon>
        <taxon>Gammaproteobacteria</taxon>
        <taxon>Alteromonadales</taxon>
        <taxon>Psychromonadaceae</taxon>
        <taxon>Corallincola</taxon>
    </lineage>
</organism>
<keyword evidence="8" id="KW-0067">ATP-binding</keyword>
<dbReference type="PANTHER" id="PTHR43071:SF1">
    <property type="entry name" value="2-AMINO-4-HYDROXY-6-HYDROXYMETHYLDIHYDROPTERIDINE PYROPHOSPHOKINASE"/>
    <property type="match status" value="1"/>
</dbReference>
<dbReference type="SUPFAM" id="SSF55083">
    <property type="entry name" value="6-hydroxymethyl-7,8-dihydropterin pyrophosphokinase, HPPK"/>
    <property type="match status" value="1"/>
</dbReference>
<evidence type="ECO:0000256" key="9">
    <source>
        <dbReference type="ARBA" id="ARBA00022909"/>
    </source>
</evidence>
<evidence type="ECO:0000313" key="14">
    <source>
        <dbReference type="EMBL" id="RCU51655.1"/>
    </source>
</evidence>
<dbReference type="GO" id="GO:0016301">
    <property type="term" value="F:kinase activity"/>
    <property type="evidence" value="ECO:0007669"/>
    <property type="project" value="UniProtKB-KW"/>
</dbReference>
<evidence type="ECO:0000256" key="11">
    <source>
        <dbReference type="ARBA" id="ARBA00029766"/>
    </source>
</evidence>
<keyword evidence="15" id="KW-1185">Reference proteome</keyword>
<accession>A0A368NP67</accession>
<evidence type="ECO:0000313" key="15">
    <source>
        <dbReference type="Proteomes" id="UP000252558"/>
    </source>
</evidence>
<keyword evidence="6" id="KW-0547">Nucleotide-binding</keyword>
<dbReference type="EC" id="2.7.6.3" evidence="3"/>
<dbReference type="InterPro" id="IPR000550">
    <property type="entry name" value="Hppk"/>
</dbReference>
<evidence type="ECO:0000256" key="12">
    <source>
        <dbReference type="ARBA" id="ARBA00033413"/>
    </source>
</evidence>
<evidence type="ECO:0000256" key="5">
    <source>
        <dbReference type="ARBA" id="ARBA00022679"/>
    </source>
</evidence>
<evidence type="ECO:0000256" key="2">
    <source>
        <dbReference type="ARBA" id="ARBA00005810"/>
    </source>
</evidence>
<dbReference type="Gene3D" id="3.30.70.560">
    <property type="entry name" value="7,8-Dihydro-6-hydroxymethylpterin-pyrophosphokinase HPPK"/>
    <property type="match status" value="1"/>
</dbReference>
<comment type="function">
    <text evidence="10">Catalyzes the transfer of pyrophosphate from adenosine triphosphate (ATP) to 6-hydroxymethyl-7,8-dihydropterin, an enzymatic step in folate biosynthesis pathway.</text>
</comment>
<comment type="pathway">
    <text evidence="1">Cofactor biosynthesis; tetrahydrofolate biosynthesis; 2-amino-4-hydroxy-6-hydroxymethyl-7,8-dihydropteridine diphosphate from 7,8-dihydroneopterin triphosphate: step 4/4.</text>
</comment>
<evidence type="ECO:0000256" key="4">
    <source>
        <dbReference type="ARBA" id="ARBA00016218"/>
    </source>
</evidence>
<evidence type="ECO:0000256" key="6">
    <source>
        <dbReference type="ARBA" id="ARBA00022741"/>
    </source>
</evidence>
<comment type="caution">
    <text evidence="14">The sequence shown here is derived from an EMBL/GenBank/DDBJ whole genome shotgun (WGS) entry which is preliminary data.</text>
</comment>
<dbReference type="OrthoDB" id="582926at2"/>
<evidence type="ECO:0000256" key="8">
    <source>
        <dbReference type="ARBA" id="ARBA00022840"/>
    </source>
</evidence>